<evidence type="ECO:0000256" key="1">
    <source>
        <dbReference type="SAM" id="MobiDB-lite"/>
    </source>
</evidence>
<sequence>MDFKTLPKPLLPQRSLPSRSGHSSEEMRIQNTSSVRGRQVSPIDWAGVGGGWHSYISHLRRAAPSHMSDSDWQRVEASYAEEELRIQTRLRQL</sequence>
<evidence type="ECO:0000313" key="2">
    <source>
        <dbReference type="EMBL" id="CAH1396404.1"/>
    </source>
</evidence>
<name>A0A9P0H6N9_NEZVI</name>
<gene>
    <name evidence="2" type="ORF">NEZAVI_LOCUS6482</name>
</gene>
<keyword evidence="3" id="KW-1185">Reference proteome</keyword>
<proteinExistence type="predicted"/>
<dbReference type="Proteomes" id="UP001152798">
    <property type="component" value="Chromosome 3"/>
</dbReference>
<protein>
    <submittedName>
        <fullName evidence="2">Uncharacterized protein</fullName>
    </submittedName>
</protein>
<dbReference type="EMBL" id="OV725079">
    <property type="protein sequence ID" value="CAH1396404.1"/>
    <property type="molecule type" value="Genomic_DNA"/>
</dbReference>
<feature type="region of interest" description="Disordered" evidence="1">
    <location>
        <begin position="1"/>
        <end position="37"/>
    </location>
</feature>
<reference evidence="2" key="1">
    <citation type="submission" date="2022-01" db="EMBL/GenBank/DDBJ databases">
        <authorList>
            <person name="King R."/>
        </authorList>
    </citation>
    <scope>NUCLEOTIDE SEQUENCE</scope>
</reference>
<organism evidence="2 3">
    <name type="scientific">Nezara viridula</name>
    <name type="common">Southern green stink bug</name>
    <name type="synonym">Cimex viridulus</name>
    <dbReference type="NCBI Taxonomy" id="85310"/>
    <lineage>
        <taxon>Eukaryota</taxon>
        <taxon>Metazoa</taxon>
        <taxon>Ecdysozoa</taxon>
        <taxon>Arthropoda</taxon>
        <taxon>Hexapoda</taxon>
        <taxon>Insecta</taxon>
        <taxon>Pterygota</taxon>
        <taxon>Neoptera</taxon>
        <taxon>Paraneoptera</taxon>
        <taxon>Hemiptera</taxon>
        <taxon>Heteroptera</taxon>
        <taxon>Panheteroptera</taxon>
        <taxon>Pentatomomorpha</taxon>
        <taxon>Pentatomoidea</taxon>
        <taxon>Pentatomidae</taxon>
        <taxon>Pentatominae</taxon>
        <taxon>Nezara</taxon>
    </lineage>
</organism>
<accession>A0A9P0H6N9</accession>
<dbReference type="AlphaFoldDB" id="A0A9P0H6N9"/>
<evidence type="ECO:0000313" key="3">
    <source>
        <dbReference type="Proteomes" id="UP001152798"/>
    </source>
</evidence>